<evidence type="ECO:0000313" key="8">
    <source>
        <dbReference type="Proteomes" id="UP000614714"/>
    </source>
</evidence>
<dbReference type="InterPro" id="IPR005494">
    <property type="entry name" value="GSPS_pre-ATP-grasp-like_dom"/>
</dbReference>
<proteinExistence type="predicted"/>
<evidence type="ECO:0000256" key="1">
    <source>
        <dbReference type="ARBA" id="ARBA00022598"/>
    </source>
</evidence>
<evidence type="ECO:0000313" key="7">
    <source>
        <dbReference type="EMBL" id="MBJ6749074.1"/>
    </source>
</evidence>
<evidence type="ECO:0000256" key="2">
    <source>
        <dbReference type="ARBA" id="ARBA00022723"/>
    </source>
</evidence>
<keyword evidence="8" id="KW-1185">Reference proteome</keyword>
<keyword evidence="1" id="KW-0436">Ligase</keyword>
<evidence type="ECO:0000259" key="6">
    <source>
        <dbReference type="Pfam" id="PF03738"/>
    </source>
</evidence>
<evidence type="ECO:0000256" key="3">
    <source>
        <dbReference type="ARBA" id="ARBA00022741"/>
    </source>
</evidence>
<keyword evidence="4" id="KW-0067">ATP-binding</keyword>
<dbReference type="SUPFAM" id="SSF56059">
    <property type="entry name" value="Glutathione synthetase ATP-binding domain-like"/>
    <property type="match status" value="1"/>
</dbReference>
<accession>A0ABS0YAU6</accession>
<keyword evidence="3" id="KW-0547">Nucleotide-binding</keyword>
<keyword evidence="2" id="KW-0479">Metal-binding</keyword>
<keyword evidence="5" id="KW-0460">Magnesium</keyword>
<dbReference type="SUPFAM" id="SSF52440">
    <property type="entry name" value="PreATP-grasp domain"/>
    <property type="match status" value="1"/>
</dbReference>
<dbReference type="Pfam" id="PF03738">
    <property type="entry name" value="GSP_synth"/>
    <property type="match status" value="1"/>
</dbReference>
<dbReference type="RefSeq" id="WP_199387623.1">
    <property type="nucleotide sequence ID" value="NZ_JAEMHL010000001.1"/>
</dbReference>
<gene>
    <name evidence="7" type="ORF">JFN91_02485</name>
</gene>
<evidence type="ECO:0000256" key="4">
    <source>
        <dbReference type="ARBA" id="ARBA00022840"/>
    </source>
</evidence>
<dbReference type="Gene3D" id="3.30.1490.330">
    <property type="match status" value="1"/>
</dbReference>
<dbReference type="Proteomes" id="UP000614714">
    <property type="component" value="Unassembled WGS sequence"/>
</dbReference>
<dbReference type="EMBL" id="JAEMHL010000001">
    <property type="protein sequence ID" value="MBJ6749074.1"/>
    <property type="molecule type" value="Genomic_DNA"/>
</dbReference>
<evidence type="ECO:0000256" key="5">
    <source>
        <dbReference type="ARBA" id="ARBA00022842"/>
    </source>
</evidence>
<sequence>MQRIAVTPRENWRERVESVGMLYHTIDGAPYWDESACYRFTRSEIDTLDIATAELHSLCLQAVEEVIRRDLFAKLHIPKEFAALVTDSWENDEPTLYGRFDLVWDGSGPPKMYEYNADTPTSLLEASVVQWFWLRETRPDDDQFNSIHEKLIRFWQRWPNLERTPVHFACAGDAMEDLGNLEYLRDTALQAGARTRRLYVEEIGWDSTRLDFVDLDHAPIRVLFKLYPWEWMIREEFGRHLTRARIRLMEPPWKMVLSNKGILPILWNLFEGHPNLLPAGFEDRPLPGDFVRKPLFSREGSNIEIHRQGSVTSTPGSYGGDGYIRQQYQPLPCFGGNYPVIGSWVIDGDPAGIGIREDATEITTNGSRFLPHFFVEG</sequence>
<feature type="domain" description="Glutathionylspermidine synthase pre-ATP-grasp-like" evidence="6">
    <location>
        <begin position="12"/>
        <end position="374"/>
    </location>
</feature>
<protein>
    <submittedName>
        <fullName evidence="7">Glutathionylspermidine synthase family protein</fullName>
    </submittedName>
</protein>
<organism evidence="7 8">
    <name type="scientific">Geomonas anaerohicana</name>
    <dbReference type="NCBI Taxonomy" id="2798583"/>
    <lineage>
        <taxon>Bacteria</taxon>
        <taxon>Pseudomonadati</taxon>
        <taxon>Thermodesulfobacteriota</taxon>
        <taxon>Desulfuromonadia</taxon>
        <taxon>Geobacterales</taxon>
        <taxon>Geobacteraceae</taxon>
        <taxon>Geomonas</taxon>
    </lineage>
</organism>
<reference evidence="7 8" key="1">
    <citation type="submission" date="2020-12" db="EMBL/GenBank/DDBJ databases">
        <title>Geomonas sp. Red421, isolated from paddy soil.</title>
        <authorList>
            <person name="Xu Z."/>
            <person name="Zhang Z."/>
            <person name="Masuda Y."/>
            <person name="Itoh H."/>
            <person name="Senoo K."/>
        </authorList>
    </citation>
    <scope>NUCLEOTIDE SEQUENCE [LARGE SCALE GENOMIC DNA]</scope>
    <source>
        <strain evidence="7 8">Red421</strain>
    </source>
</reference>
<comment type="caution">
    <text evidence="7">The sequence shown here is derived from an EMBL/GenBank/DDBJ whole genome shotgun (WGS) entry which is preliminary data.</text>
</comment>
<dbReference type="InterPro" id="IPR016185">
    <property type="entry name" value="PreATP-grasp_dom_sf"/>
</dbReference>
<name>A0ABS0YAU6_9BACT</name>